<accession>A0A8H7CMN3</accession>
<dbReference type="PROSITE" id="PS50011">
    <property type="entry name" value="PROTEIN_KINASE_DOM"/>
    <property type="match status" value="1"/>
</dbReference>
<evidence type="ECO:0000256" key="3">
    <source>
        <dbReference type="SAM" id="Phobius"/>
    </source>
</evidence>
<dbReference type="GO" id="GO:0004672">
    <property type="term" value="F:protein kinase activity"/>
    <property type="evidence" value="ECO:0007669"/>
    <property type="project" value="InterPro"/>
</dbReference>
<organism evidence="5 6">
    <name type="scientific">Mycena sanguinolenta</name>
    <dbReference type="NCBI Taxonomy" id="230812"/>
    <lineage>
        <taxon>Eukaryota</taxon>
        <taxon>Fungi</taxon>
        <taxon>Dikarya</taxon>
        <taxon>Basidiomycota</taxon>
        <taxon>Agaricomycotina</taxon>
        <taxon>Agaricomycetes</taxon>
        <taxon>Agaricomycetidae</taxon>
        <taxon>Agaricales</taxon>
        <taxon>Marasmiineae</taxon>
        <taxon>Mycenaceae</taxon>
        <taxon>Mycena</taxon>
    </lineage>
</organism>
<dbReference type="Proteomes" id="UP000623467">
    <property type="component" value="Unassembled WGS sequence"/>
</dbReference>
<evidence type="ECO:0000256" key="1">
    <source>
        <dbReference type="ARBA" id="ARBA00022741"/>
    </source>
</evidence>
<dbReference type="InterPro" id="IPR050198">
    <property type="entry name" value="Non-receptor_tyrosine_kinases"/>
</dbReference>
<dbReference type="OrthoDB" id="4062651at2759"/>
<evidence type="ECO:0000256" key="2">
    <source>
        <dbReference type="ARBA" id="ARBA00022840"/>
    </source>
</evidence>
<dbReference type="EMBL" id="JACAZH010000027">
    <property type="protein sequence ID" value="KAF7341636.1"/>
    <property type="molecule type" value="Genomic_DNA"/>
</dbReference>
<keyword evidence="1" id="KW-0547">Nucleotide-binding</keyword>
<dbReference type="InterPro" id="IPR001245">
    <property type="entry name" value="Ser-Thr/Tyr_kinase_cat_dom"/>
</dbReference>
<gene>
    <name evidence="5" type="ORF">MSAN_02061300</name>
</gene>
<dbReference type="PANTHER" id="PTHR24418">
    <property type="entry name" value="TYROSINE-PROTEIN KINASE"/>
    <property type="match status" value="1"/>
</dbReference>
<keyword evidence="3" id="KW-0812">Transmembrane</keyword>
<keyword evidence="3" id="KW-1133">Transmembrane helix</keyword>
<reference evidence="5" key="1">
    <citation type="submission" date="2020-05" db="EMBL/GenBank/DDBJ databases">
        <title>Mycena genomes resolve the evolution of fungal bioluminescence.</title>
        <authorList>
            <person name="Tsai I.J."/>
        </authorList>
    </citation>
    <scope>NUCLEOTIDE SEQUENCE</scope>
    <source>
        <strain evidence="5">160909Yilan</strain>
    </source>
</reference>
<sequence length="913" mass="102683">MAPTIILEFYCRVYPYAVLGSALLGVATFFQGLHHVMMRGVDMTGETAVMTVLLAVLGLMTMFCRLIHIVRQVLNGDYSDNNDPCTLFGLISLGLYVAIYWPEITNITVLFPIIYIGVLSMLELWSGGEFQHDMTEKMVIQAVAYFVSVDSTSPLPPRRNPWRFNIFRRLSRGSISLPIRHDEPLGRPSELGSNSSSDFLWQAPPEVAESILHWSKVWSSKALWITANNDQRCKELAYLAHDLLSTEENSVMSAGVALVDVSRTSSIVWPLVHSLIGASPDYEALISMDPTEPYNQYFSWFHFRPLAFQGGGRWDVSPQMPRDPIETLICAPLRKLHEVLAQEMLHYGGDEESAGWSSINPPIVLIVHGVQNTAQVSEAYRLIQRLEKGLDEIHQPIGLVIVTNPNLLRHVFDRNETLLEHACTLYVSDAGSIVYSGKDYSPPVFYESLFSLLEHCIHQIGGPEAERLLGHLREQGIFPEVQSEHGTNFSALSILSKLHKASLARKIILETLARIAILSPPQINQRLAIDNVKIAELLQQLFELNSYKSDIPSLPQEYAWAAMNLTNDILDRGLAKNDIIVDRILFLRRAQHFLNWLATHLQLLPEEISISGIVLLSDLPVKHGGFSSVYHGRYKDSDGVQVEVALKVLKIFQDQTDEDRVIVHRKFVREALIWHHLRHENIVPFLGIDSTTFPSPSQAMVSPWMPLGSVLKYIGEHSPSFMYATDLLHDVIRGLMYLHSVNVVHGDLCGRNILIDEDGRARLSDFGLAGFIDTETSKKSSTRGGSTRWMAPELILPPLNVPFRRTTGSDVWAFGCVCCEIWSEGNEPFSHFRTDGAVIRAISEFADTGRQESPYPARPHDKSGHPMLKRLWDLAQWCFQYEPPERPSVQTLEDMISEMAVTDSANLPADNVL</sequence>
<keyword evidence="3" id="KW-0472">Membrane</keyword>
<feature type="transmembrane region" description="Helical" evidence="3">
    <location>
        <begin position="13"/>
        <end position="36"/>
    </location>
</feature>
<keyword evidence="2" id="KW-0067">ATP-binding</keyword>
<dbReference type="InterPro" id="IPR008266">
    <property type="entry name" value="Tyr_kinase_AS"/>
</dbReference>
<feature type="transmembrane region" description="Helical" evidence="3">
    <location>
        <begin position="48"/>
        <end position="74"/>
    </location>
</feature>
<proteinExistence type="predicted"/>
<evidence type="ECO:0000313" key="6">
    <source>
        <dbReference type="Proteomes" id="UP000623467"/>
    </source>
</evidence>
<dbReference type="PROSITE" id="PS00109">
    <property type="entry name" value="PROTEIN_KINASE_TYR"/>
    <property type="match status" value="1"/>
</dbReference>
<evidence type="ECO:0000259" key="4">
    <source>
        <dbReference type="PROSITE" id="PS50011"/>
    </source>
</evidence>
<dbReference type="InterPro" id="IPR000719">
    <property type="entry name" value="Prot_kinase_dom"/>
</dbReference>
<dbReference type="InterPro" id="IPR011009">
    <property type="entry name" value="Kinase-like_dom_sf"/>
</dbReference>
<feature type="transmembrane region" description="Helical" evidence="3">
    <location>
        <begin position="86"/>
        <end position="102"/>
    </location>
</feature>
<evidence type="ECO:0000313" key="5">
    <source>
        <dbReference type="EMBL" id="KAF7341636.1"/>
    </source>
</evidence>
<feature type="domain" description="Protein kinase" evidence="4">
    <location>
        <begin position="615"/>
        <end position="896"/>
    </location>
</feature>
<name>A0A8H7CMN3_9AGAR</name>
<dbReference type="AlphaFoldDB" id="A0A8H7CMN3"/>
<dbReference type="Gene3D" id="1.10.510.10">
    <property type="entry name" value="Transferase(Phosphotransferase) domain 1"/>
    <property type="match status" value="1"/>
</dbReference>
<dbReference type="GO" id="GO:0005524">
    <property type="term" value="F:ATP binding"/>
    <property type="evidence" value="ECO:0007669"/>
    <property type="project" value="UniProtKB-KW"/>
</dbReference>
<comment type="caution">
    <text evidence="5">The sequence shown here is derived from an EMBL/GenBank/DDBJ whole genome shotgun (WGS) entry which is preliminary data.</text>
</comment>
<dbReference type="SUPFAM" id="SSF56112">
    <property type="entry name" value="Protein kinase-like (PK-like)"/>
    <property type="match status" value="1"/>
</dbReference>
<keyword evidence="6" id="KW-1185">Reference proteome</keyword>
<dbReference type="Pfam" id="PF07714">
    <property type="entry name" value="PK_Tyr_Ser-Thr"/>
    <property type="match status" value="1"/>
</dbReference>
<protein>
    <recommendedName>
        <fullName evidence="4">Protein kinase domain-containing protein</fullName>
    </recommendedName>
</protein>